<dbReference type="CDD" id="cd02440">
    <property type="entry name" value="AdoMet_MTases"/>
    <property type="match status" value="1"/>
</dbReference>
<dbReference type="InterPro" id="IPR045851">
    <property type="entry name" value="AMP-bd_C_sf"/>
</dbReference>
<dbReference type="InterPro" id="IPR020845">
    <property type="entry name" value="AMP-binding_CS"/>
</dbReference>
<dbReference type="CDD" id="cd19531">
    <property type="entry name" value="LCL_NRPS-like"/>
    <property type="match status" value="1"/>
</dbReference>
<dbReference type="Gene3D" id="3.30.300.30">
    <property type="match status" value="2"/>
</dbReference>
<dbReference type="InterPro" id="IPR029063">
    <property type="entry name" value="SAM-dependent_MTases_sf"/>
</dbReference>
<protein>
    <submittedName>
        <fullName evidence="7">Amino acid adenylation domain-containing protein</fullName>
    </submittedName>
</protein>
<comment type="caution">
    <text evidence="7">The sequence shown here is derived from an EMBL/GenBank/DDBJ whole genome shotgun (WGS) entry which is preliminary data.</text>
</comment>
<dbReference type="InterPro" id="IPR009081">
    <property type="entry name" value="PP-bd_ACP"/>
</dbReference>
<dbReference type="PROSITE" id="PS50075">
    <property type="entry name" value="CARRIER"/>
    <property type="match status" value="1"/>
</dbReference>
<dbReference type="Gene3D" id="3.40.50.150">
    <property type="entry name" value="Vaccinia Virus protein VP39"/>
    <property type="match status" value="1"/>
</dbReference>
<organism evidence="7 8">
    <name type="scientific">Plantactinospora veratri</name>
    <dbReference type="NCBI Taxonomy" id="1436122"/>
    <lineage>
        <taxon>Bacteria</taxon>
        <taxon>Bacillati</taxon>
        <taxon>Actinomycetota</taxon>
        <taxon>Actinomycetes</taxon>
        <taxon>Micromonosporales</taxon>
        <taxon>Micromonosporaceae</taxon>
        <taxon>Plantactinospora</taxon>
    </lineage>
</organism>
<comment type="cofactor">
    <cofactor evidence="1">
        <name>pantetheine 4'-phosphate</name>
        <dbReference type="ChEBI" id="CHEBI:47942"/>
    </cofactor>
</comment>
<gene>
    <name evidence="7" type="ORF">V1634_16735</name>
</gene>
<dbReference type="Pfam" id="PF00550">
    <property type="entry name" value="PP-binding"/>
    <property type="match status" value="1"/>
</dbReference>
<evidence type="ECO:0000256" key="2">
    <source>
        <dbReference type="ARBA" id="ARBA00022450"/>
    </source>
</evidence>
<dbReference type="InterPro" id="IPR010071">
    <property type="entry name" value="AA_adenyl_dom"/>
</dbReference>
<accession>A0ABU7SEX1</accession>
<dbReference type="InterPro" id="IPR000873">
    <property type="entry name" value="AMP-dep_synth/lig_dom"/>
</dbReference>
<evidence type="ECO:0000256" key="3">
    <source>
        <dbReference type="ARBA" id="ARBA00022553"/>
    </source>
</evidence>
<dbReference type="PANTHER" id="PTHR45527">
    <property type="entry name" value="NONRIBOSOMAL PEPTIDE SYNTHETASE"/>
    <property type="match status" value="1"/>
</dbReference>
<keyword evidence="4" id="KW-0677">Repeat</keyword>
<evidence type="ECO:0000313" key="7">
    <source>
        <dbReference type="EMBL" id="MEE6308476.1"/>
    </source>
</evidence>
<keyword evidence="3" id="KW-0597">Phosphoprotein</keyword>
<proteinExistence type="predicted"/>
<evidence type="ECO:0000256" key="1">
    <source>
        <dbReference type="ARBA" id="ARBA00001957"/>
    </source>
</evidence>
<dbReference type="SUPFAM" id="SSF52777">
    <property type="entry name" value="CoA-dependent acyltransferases"/>
    <property type="match status" value="2"/>
</dbReference>
<dbReference type="Pfam" id="PF00668">
    <property type="entry name" value="Condensation"/>
    <property type="match status" value="1"/>
</dbReference>
<dbReference type="Gene3D" id="2.30.38.10">
    <property type="entry name" value="Luciferase, Domain 3"/>
    <property type="match status" value="1"/>
</dbReference>
<dbReference type="Gene3D" id="3.40.50.980">
    <property type="match status" value="2"/>
</dbReference>
<dbReference type="Gene3D" id="3.30.559.30">
    <property type="entry name" value="Nonribosomal peptide synthetase, condensation domain"/>
    <property type="match status" value="1"/>
</dbReference>
<dbReference type="InterPro" id="IPR020806">
    <property type="entry name" value="PKS_PP-bd"/>
</dbReference>
<dbReference type="CDD" id="cd05930">
    <property type="entry name" value="A_NRPS"/>
    <property type="match status" value="1"/>
</dbReference>
<dbReference type="InterPro" id="IPR013217">
    <property type="entry name" value="Methyltransf_12"/>
</dbReference>
<evidence type="ECO:0000256" key="5">
    <source>
        <dbReference type="SAM" id="MobiDB-lite"/>
    </source>
</evidence>
<feature type="domain" description="Carrier" evidence="6">
    <location>
        <begin position="1435"/>
        <end position="1510"/>
    </location>
</feature>
<feature type="region of interest" description="Disordered" evidence="5">
    <location>
        <begin position="1420"/>
        <end position="1439"/>
    </location>
</feature>
<dbReference type="Gene3D" id="1.10.1200.10">
    <property type="entry name" value="ACP-like"/>
    <property type="match status" value="1"/>
</dbReference>
<dbReference type="Pfam" id="PF08242">
    <property type="entry name" value="Methyltransf_12"/>
    <property type="match status" value="1"/>
</dbReference>
<dbReference type="PIRSF" id="PIRSF001617">
    <property type="entry name" value="Alpha-AR"/>
    <property type="match status" value="1"/>
</dbReference>
<dbReference type="EMBL" id="JAZGQL010000010">
    <property type="protein sequence ID" value="MEE6308476.1"/>
    <property type="molecule type" value="Genomic_DNA"/>
</dbReference>
<dbReference type="SUPFAM" id="SSF47336">
    <property type="entry name" value="ACP-like"/>
    <property type="match status" value="1"/>
</dbReference>
<name>A0ABU7SEX1_9ACTN</name>
<dbReference type="SUPFAM" id="SSF53335">
    <property type="entry name" value="S-adenosyl-L-methionine-dependent methyltransferases"/>
    <property type="match status" value="1"/>
</dbReference>
<sequence>MSEPQDHRLRADALSPAKRALLMRALAERAATADGIPRHPERRSGPMSFAQQRIWFMHQYAPESPALNDHVALRMHGRLDVDTLTRALRDVGARHDVLRTGFHAVDGVPTQTVADLPPLEIPVRPVHGTDPADREAAALRIAREHVRRPFDIARPPLLRPLLLAIDPEDHLFVLAMHQVALDGWSLGVLTREIVELYRAYLEGSPPDLPELPIQYLDFARWQRANTDRHAGDLDYWRHQLDGAPPLLELPTDRPRAADARGDGDVHRFTVPAGLLAAVDGLAEQTGTSRFMVLLAVFEVLLARHSGESDICVGVPVANRNRQETENLIGFFVNTLVLRLRTGGATSFRDVLDRVRQTTLDAFGHQDLPFERLVEELQPERDLRQTPLFQVMFVLQNVPRPEVELPGLTVRPAPLHNGTAKYDVTLELFPAPDGLLGLLEYSTELFDRDRVERMSAHYLALLRAVVDDPGVDVARAPLLTGDDYRRIVLEWNDTAVPEPWPGCVHHLVERQAARTPDAVAVRCGADESTYAALNARANRIAHALLRQGTGRGDIVAVLARRGVDYLALLLGILKTGAAYLPIEPDAPGERLADLVRRSRSRTVVAGVRLDELRAALATAPSGGSDDDPEPRVIPLTALTDVDGSAGDEADPAPRGGPGDLAYVLYTSGSTGVPKGAMVEHAGMLNHVTAKLDDLGVTAGDVVAQNGPQSFDVSVWQFLAPLVRGAAVEVFTDEVAQEPARLLAEVQRTGVTVLQVVPAVLRGMVSEAAALGDARPALAALRWMVPTGDALQADLCREWFALYPHVPVLNTYGSTECSDDQCHLAITGPDQLAGPAVVAIGTPIRNMRGYVLDRYGAPQPVGLPGELHIGGIGVGRGYLDDPVRTAEVFVPDPFSALPGARLYRTRDLVRQRPDGVIDFLGRTDHVVKVRGHRIEPGEVEAALNAHPRVHESVVVARAEPGGEKRLVAYLVPAGDTPTDGTGDGARVAGWRGVFDEVYGQDTDDTGLSRRVWTSSYTRRPLPDAEIAECVADTVGRIRALRPRRILELGCGTGLLLRQLAPHCDAYHGTDLSAEAVRRLREATAGQPGTPELLLRHQAADDFAGIAPGDYDVVVVNEVVQYFPGVDYLRRVLAGAARAVRPGGAVFVGGVRSLPLLRAFHASVALANADPQWTTGALAREVDWAVRAEKELAVDPEFFTAVLPELAGIGAVEIELKGGRGDNEFTRFRYDVTLRAAAPPPEGPVRLVESPAGFRDALAVGDGATVLLRGVRNARLAEPAALLDLLADADIDPDTPVRRLRDLVAARAAEWDGVDPVDLVELADKYERRAVVSWSGSSPTAFDVVCRPAITVSGQGPARTAPVALPVSWDRFGNTPMSGAADDRLVEGVRDHLRQRLPGHLVPDAFVVLAALPLNTSGKVDRKALPAPGRASERPYVPPSTETERAVAEIWTAVLDVERVGADARFFELGGHSLLATQVQSRVRDRFAVELPLRSMFEHDSVAALAAEIDRRSAAAAGGTDLEGLLTEVEGLSDAEVERMLEERGLA</sequence>
<dbReference type="NCBIfam" id="TIGR01733">
    <property type="entry name" value="AA-adenyl-dom"/>
    <property type="match status" value="1"/>
</dbReference>
<dbReference type="Gene3D" id="3.30.559.10">
    <property type="entry name" value="Chloramphenicol acetyltransferase-like domain"/>
    <property type="match status" value="1"/>
</dbReference>
<dbReference type="InterPro" id="IPR036736">
    <property type="entry name" value="ACP-like_sf"/>
</dbReference>
<dbReference type="SMART" id="SM00823">
    <property type="entry name" value="PKS_PP"/>
    <property type="match status" value="1"/>
</dbReference>
<dbReference type="SUPFAM" id="SSF56801">
    <property type="entry name" value="Acetyl-CoA synthetase-like"/>
    <property type="match status" value="1"/>
</dbReference>
<dbReference type="InterPro" id="IPR001242">
    <property type="entry name" value="Condensation_dom"/>
</dbReference>
<keyword evidence="2" id="KW-0596">Phosphopantetheine</keyword>
<dbReference type="PANTHER" id="PTHR45527:SF1">
    <property type="entry name" value="FATTY ACID SYNTHASE"/>
    <property type="match status" value="1"/>
</dbReference>
<reference evidence="7 8" key="1">
    <citation type="submission" date="2024-01" db="EMBL/GenBank/DDBJ databases">
        <title>Genome insights into Plantactinospora veratri sp. nov.</title>
        <authorList>
            <person name="Wang L."/>
        </authorList>
    </citation>
    <scope>NUCLEOTIDE SEQUENCE [LARGE SCALE GENOMIC DNA]</scope>
    <source>
        <strain evidence="7 8">NEAU-FHS4</strain>
    </source>
</reference>
<dbReference type="Pfam" id="PF00501">
    <property type="entry name" value="AMP-binding"/>
    <property type="match status" value="1"/>
</dbReference>
<evidence type="ECO:0000256" key="4">
    <source>
        <dbReference type="ARBA" id="ARBA00022737"/>
    </source>
</evidence>
<dbReference type="Proteomes" id="UP001339911">
    <property type="component" value="Unassembled WGS sequence"/>
</dbReference>
<evidence type="ECO:0000313" key="8">
    <source>
        <dbReference type="Proteomes" id="UP001339911"/>
    </source>
</evidence>
<evidence type="ECO:0000259" key="6">
    <source>
        <dbReference type="PROSITE" id="PS50075"/>
    </source>
</evidence>
<dbReference type="InterPro" id="IPR023213">
    <property type="entry name" value="CAT-like_dom_sf"/>
</dbReference>
<keyword evidence="8" id="KW-1185">Reference proteome</keyword>
<dbReference type="PROSITE" id="PS00455">
    <property type="entry name" value="AMP_BINDING"/>
    <property type="match status" value="1"/>
</dbReference>
<dbReference type="RefSeq" id="WP_331208754.1">
    <property type="nucleotide sequence ID" value="NZ_JAZGQL010000010.1"/>
</dbReference>